<feature type="chain" id="PRO_5041256100" evidence="1">
    <location>
        <begin position="30"/>
        <end position="226"/>
    </location>
</feature>
<proteinExistence type="predicted"/>
<evidence type="ECO:0000313" key="3">
    <source>
        <dbReference type="Proteomes" id="UP001155820"/>
    </source>
</evidence>
<name>A0AA44IX12_9HYPH</name>
<evidence type="ECO:0000313" key="2">
    <source>
        <dbReference type="EMBL" id="NRF17814.1"/>
    </source>
</evidence>
<evidence type="ECO:0000256" key="1">
    <source>
        <dbReference type="SAM" id="SignalP"/>
    </source>
</evidence>
<protein>
    <submittedName>
        <fullName evidence="2">Nuclease</fullName>
    </submittedName>
</protein>
<keyword evidence="2" id="KW-0614">Plasmid</keyword>
<sequence>MKNGAWRSSRHLIYGLLGALISLPETAWADTDAGFVSYYQQAYVQGRDLVPASPKPLDTASIATRLDLQSVSPEAALSGSAFLAADGTIIKLAGVQGCLSTEPLEFSGVMATCAMISLAAMTATIGEIQDVDGPAIPCHELGRTPGQPTVRYAECFFMDGDTVRSLSEVLISKGVAFAFRDRTGQPIFPEYARAEQGARGTKAGIWASAHFLHPYGERYRANPTMH</sequence>
<dbReference type="AlphaFoldDB" id="A0AA44IX12"/>
<gene>
    <name evidence="2" type="ORF">FOB26_01420</name>
</gene>
<organism evidence="2 3">
    <name type="scientific">Agrobacterium pusense</name>
    <dbReference type="NCBI Taxonomy" id="648995"/>
    <lineage>
        <taxon>Bacteria</taxon>
        <taxon>Pseudomonadati</taxon>
        <taxon>Pseudomonadota</taxon>
        <taxon>Alphaproteobacteria</taxon>
        <taxon>Hyphomicrobiales</taxon>
        <taxon>Rhizobiaceae</taxon>
        <taxon>Rhizobium/Agrobacterium group</taxon>
        <taxon>Agrobacterium</taxon>
    </lineage>
</organism>
<feature type="signal peptide" evidence="1">
    <location>
        <begin position="1"/>
        <end position="29"/>
    </location>
</feature>
<keyword evidence="3" id="KW-1185">Reference proteome</keyword>
<dbReference type="EMBL" id="JABRWM010000002">
    <property type="protein sequence ID" value="NRF17814.1"/>
    <property type="molecule type" value="Genomic_DNA"/>
</dbReference>
<dbReference type="Proteomes" id="UP001155820">
    <property type="component" value="Unassembled WGS sequence"/>
</dbReference>
<dbReference type="InterPro" id="IPR035437">
    <property type="entry name" value="SNase_OB-fold_sf"/>
</dbReference>
<comment type="caution">
    <text evidence="2">The sequence shown here is derived from an EMBL/GenBank/DDBJ whole genome shotgun (WGS) entry which is preliminary data.</text>
</comment>
<dbReference type="RefSeq" id="WP_036588678.1">
    <property type="nucleotide sequence ID" value="NZ_DAIQSG010000041.1"/>
</dbReference>
<reference evidence="2" key="1">
    <citation type="submission" date="2019-07" db="EMBL/GenBank/DDBJ databases">
        <title>FDA dAtabase for Regulatory Grade micrObial Sequences (FDA-ARGOS): Supporting development and validation of Infectious Disease Dx tests.</title>
        <authorList>
            <person name="Bachman M."/>
            <person name="Young C."/>
            <person name="Tallon L."/>
            <person name="Sadzewicz L."/>
            <person name="Vavikolanu K."/>
            <person name="Mehta A."/>
            <person name="Aluvathingal J."/>
            <person name="Nadendla S."/>
            <person name="Nandy P."/>
            <person name="Geyer C."/>
            <person name="Yan Y."/>
            <person name="Sichtig H."/>
        </authorList>
    </citation>
    <scope>NUCLEOTIDE SEQUENCE</scope>
    <source>
        <strain evidence="2">FDAARGOS_618</strain>
        <plasmid evidence="2">unnamed2</plasmid>
    </source>
</reference>
<accession>A0AA44IX12</accession>
<keyword evidence="1" id="KW-0732">Signal</keyword>
<geneLocation type="plasmid" evidence="2">
    <name>unnamed2</name>
</geneLocation>
<dbReference type="SUPFAM" id="SSF50199">
    <property type="entry name" value="Staphylococcal nuclease"/>
    <property type="match status" value="1"/>
</dbReference>